<name>A0A1I3S781_9PLAN</name>
<keyword evidence="2" id="KW-0411">Iron-sulfur</keyword>
<dbReference type="AlphaFoldDB" id="A0A1I3S781"/>
<protein>
    <recommendedName>
        <fullName evidence="2">Heme chaperone HemW</fullName>
    </recommendedName>
</protein>
<dbReference type="SFLD" id="SFLDG01065">
    <property type="entry name" value="anaerobic_coproporphyrinogen-I"/>
    <property type="match status" value="1"/>
</dbReference>
<evidence type="ECO:0000256" key="2">
    <source>
        <dbReference type="RuleBase" id="RU364116"/>
    </source>
</evidence>
<dbReference type="SFLD" id="SFLDS00029">
    <property type="entry name" value="Radical_SAM"/>
    <property type="match status" value="1"/>
</dbReference>
<organism evidence="4 5">
    <name type="scientific">Planctomicrobium piriforme</name>
    <dbReference type="NCBI Taxonomy" id="1576369"/>
    <lineage>
        <taxon>Bacteria</taxon>
        <taxon>Pseudomonadati</taxon>
        <taxon>Planctomycetota</taxon>
        <taxon>Planctomycetia</taxon>
        <taxon>Planctomycetales</taxon>
        <taxon>Planctomycetaceae</taxon>
        <taxon>Planctomicrobium</taxon>
    </lineage>
</organism>
<dbReference type="Pfam" id="PF06969">
    <property type="entry name" value="HemN_C"/>
    <property type="match status" value="1"/>
</dbReference>
<dbReference type="SFLD" id="SFLDF00562">
    <property type="entry name" value="HemN-like__clustered_with_heat"/>
    <property type="match status" value="1"/>
</dbReference>
<dbReference type="GO" id="GO:0051539">
    <property type="term" value="F:4 iron, 4 sulfur cluster binding"/>
    <property type="evidence" value="ECO:0007669"/>
    <property type="project" value="UniProtKB-UniRule"/>
</dbReference>
<keyword evidence="2" id="KW-0349">Heme</keyword>
<keyword evidence="5" id="KW-1185">Reference proteome</keyword>
<dbReference type="InterPro" id="IPR058240">
    <property type="entry name" value="rSAM_sf"/>
</dbReference>
<keyword evidence="2" id="KW-0479">Metal-binding</keyword>
<dbReference type="PANTHER" id="PTHR13932:SF5">
    <property type="entry name" value="RADICAL S-ADENOSYL METHIONINE DOMAIN-CONTAINING PROTEIN 1, MITOCHONDRIAL"/>
    <property type="match status" value="1"/>
</dbReference>
<dbReference type="OrthoDB" id="9808022at2"/>
<evidence type="ECO:0000256" key="1">
    <source>
        <dbReference type="ARBA" id="ARBA00006100"/>
    </source>
</evidence>
<dbReference type="PANTHER" id="PTHR13932">
    <property type="entry name" value="COPROPORPHYRINIGEN III OXIDASE"/>
    <property type="match status" value="1"/>
</dbReference>
<comment type="function">
    <text evidence="2">Probably acts as a heme chaperone, transferring heme to an unknown acceptor. Binds one molecule of heme per monomer, possibly covalently. Binds 1 [4Fe-4S] cluster. The cluster is coordinated with 3 cysteines and an exchangeable S-adenosyl-L-methionine.</text>
</comment>
<reference evidence="5" key="1">
    <citation type="submission" date="2016-10" db="EMBL/GenBank/DDBJ databases">
        <authorList>
            <person name="Varghese N."/>
            <person name="Submissions S."/>
        </authorList>
    </citation>
    <scope>NUCLEOTIDE SEQUENCE [LARGE SCALE GENOMIC DNA]</scope>
    <source>
        <strain evidence="5">DSM 26348</strain>
    </source>
</reference>
<dbReference type="InterPro" id="IPR007197">
    <property type="entry name" value="rSAM"/>
</dbReference>
<dbReference type="SFLD" id="SFLDF00288">
    <property type="entry name" value="HemN-like__clustered_with_nucl"/>
    <property type="match status" value="1"/>
</dbReference>
<dbReference type="SMART" id="SM00729">
    <property type="entry name" value="Elp3"/>
    <property type="match status" value="1"/>
</dbReference>
<keyword evidence="2" id="KW-0004">4Fe-4S</keyword>
<dbReference type="Pfam" id="PF04055">
    <property type="entry name" value="Radical_SAM"/>
    <property type="match status" value="1"/>
</dbReference>
<dbReference type="InterPro" id="IPR023404">
    <property type="entry name" value="rSAM_horseshoe"/>
</dbReference>
<keyword evidence="2" id="KW-0143">Chaperone</keyword>
<evidence type="ECO:0000313" key="4">
    <source>
        <dbReference type="EMBL" id="SFJ54674.1"/>
    </source>
</evidence>
<dbReference type="InterPro" id="IPR010723">
    <property type="entry name" value="HemN_C"/>
</dbReference>
<dbReference type="Gene3D" id="3.80.30.20">
    <property type="entry name" value="tm_1862 like domain"/>
    <property type="match status" value="1"/>
</dbReference>
<proteinExistence type="inferred from homology"/>
<dbReference type="SFLD" id="SFLDG01082">
    <property type="entry name" value="B12-binding_domain_containing"/>
    <property type="match status" value="1"/>
</dbReference>
<dbReference type="GO" id="GO:0046872">
    <property type="term" value="F:metal ion binding"/>
    <property type="evidence" value="ECO:0007669"/>
    <property type="project" value="UniProtKB-UniRule"/>
</dbReference>
<dbReference type="InterPro" id="IPR004559">
    <property type="entry name" value="HemW-like"/>
</dbReference>
<dbReference type="SUPFAM" id="SSF102114">
    <property type="entry name" value="Radical SAM enzymes"/>
    <property type="match status" value="1"/>
</dbReference>
<keyword evidence="2" id="KW-0949">S-adenosyl-L-methionine</keyword>
<dbReference type="Proteomes" id="UP000199518">
    <property type="component" value="Unassembled WGS sequence"/>
</dbReference>
<keyword evidence="2" id="KW-0963">Cytoplasm</keyword>
<keyword evidence="2" id="KW-0408">Iron</keyword>
<evidence type="ECO:0000259" key="3">
    <source>
        <dbReference type="PROSITE" id="PS51918"/>
    </source>
</evidence>
<gene>
    <name evidence="4" type="ORF">SAMN05421753_12347</name>
</gene>
<dbReference type="RefSeq" id="WP_092056521.1">
    <property type="nucleotide sequence ID" value="NZ_FOQD01000023.1"/>
</dbReference>
<evidence type="ECO:0000313" key="5">
    <source>
        <dbReference type="Proteomes" id="UP000199518"/>
    </source>
</evidence>
<dbReference type="CDD" id="cd01335">
    <property type="entry name" value="Radical_SAM"/>
    <property type="match status" value="1"/>
</dbReference>
<dbReference type="STRING" id="1576369.SAMN05421753_12347"/>
<dbReference type="GO" id="GO:0005737">
    <property type="term" value="C:cytoplasm"/>
    <property type="evidence" value="ECO:0007669"/>
    <property type="project" value="UniProtKB-SubCell"/>
</dbReference>
<dbReference type="GO" id="GO:0004109">
    <property type="term" value="F:coproporphyrinogen oxidase activity"/>
    <property type="evidence" value="ECO:0007669"/>
    <property type="project" value="InterPro"/>
</dbReference>
<accession>A0A1I3S781</accession>
<sequence>MSIASEVLKPQATQVRAAYVHVPFCVHRCGYCDFTVIAGRDDLIGAYLDCLGKELQTKLARPQLVDTLFLGGGTPSYLPPADLQTLLNLLHRWLPRKTGSEFSIECNPDGLTTERIELLAAAGINRVSLGVQSFQTAHLQTLERSHTPDQVQGVVHELRRAGCTNISLDLIFGVPGQTLSEWEETLAAAVALEPRHISTYGLTYEKGTSFWSRLQKDQIRPVPEELERDMYALAMTRLPECGYLQYELSNFAQPGFECRHNQVYWRAEPYFGFGPGAAEFLNGERRVNHRSVTGWIHRIEQGQSPTQEVEQLDDDLLSREAVMVGLRQTVGIPLAGYRTRYGHEVRDLAPQAYDRFLADGLLEEAEGRVQLTFSGRFLADSVMAEFF</sequence>
<dbReference type="EMBL" id="FOQD01000023">
    <property type="protein sequence ID" value="SFJ54674.1"/>
    <property type="molecule type" value="Genomic_DNA"/>
</dbReference>
<dbReference type="NCBIfam" id="TIGR00539">
    <property type="entry name" value="hemN_rel"/>
    <property type="match status" value="1"/>
</dbReference>
<comment type="subcellular location">
    <subcellularLocation>
        <location evidence="2">Cytoplasm</location>
    </subcellularLocation>
</comment>
<dbReference type="InterPro" id="IPR006638">
    <property type="entry name" value="Elp3/MiaA/NifB-like_rSAM"/>
</dbReference>
<comment type="similarity">
    <text evidence="1">Belongs to the anaerobic coproporphyrinogen-III oxidase family. HemW subfamily.</text>
</comment>
<dbReference type="GO" id="GO:0006779">
    <property type="term" value="P:porphyrin-containing compound biosynthetic process"/>
    <property type="evidence" value="ECO:0007669"/>
    <property type="project" value="InterPro"/>
</dbReference>
<dbReference type="PROSITE" id="PS51918">
    <property type="entry name" value="RADICAL_SAM"/>
    <property type="match status" value="1"/>
</dbReference>
<feature type="domain" description="Radical SAM core" evidence="3">
    <location>
        <begin position="10"/>
        <end position="244"/>
    </location>
</feature>
<dbReference type="InterPro" id="IPR034505">
    <property type="entry name" value="Coproporphyrinogen-III_oxidase"/>
</dbReference>